<reference evidence="2" key="1">
    <citation type="submission" date="2014-11" db="EMBL/GenBank/DDBJ databases">
        <authorList>
            <person name="Amaro Gonzalez C."/>
        </authorList>
    </citation>
    <scope>NUCLEOTIDE SEQUENCE</scope>
</reference>
<reference evidence="2" key="2">
    <citation type="journal article" date="2015" name="Fish Shellfish Immunol.">
        <title>Early steps in the European eel (Anguilla anguilla)-Vibrio vulnificus interaction in the gills: Role of the RtxA13 toxin.</title>
        <authorList>
            <person name="Callol A."/>
            <person name="Pajuelo D."/>
            <person name="Ebbesson L."/>
            <person name="Teles M."/>
            <person name="MacKenzie S."/>
            <person name="Amaro C."/>
        </authorList>
    </citation>
    <scope>NUCLEOTIDE SEQUENCE</scope>
</reference>
<feature type="signal peptide" evidence="1">
    <location>
        <begin position="1"/>
        <end position="23"/>
    </location>
</feature>
<name>A0A0E9Q1A7_ANGAN</name>
<protein>
    <recommendedName>
        <fullName evidence="3">Secreted protein</fullName>
    </recommendedName>
</protein>
<accession>A0A0E9Q1A7</accession>
<feature type="chain" id="PRO_5002431208" description="Secreted protein" evidence="1">
    <location>
        <begin position="24"/>
        <end position="78"/>
    </location>
</feature>
<keyword evidence="1" id="KW-0732">Signal</keyword>
<proteinExistence type="predicted"/>
<dbReference type="AlphaFoldDB" id="A0A0E9Q1A7"/>
<evidence type="ECO:0000313" key="2">
    <source>
        <dbReference type="EMBL" id="JAH10529.1"/>
    </source>
</evidence>
<evidence type="ECO:0008006" key="3">
    <source>
        <dbReference type="Google" id="ProtNLM"/>
    </source>
</evidence>
<organism evidence="2">
    <name type="scientific">Anguilla anguilla</name>
    <name type="common">European freshwater eel</name>
    <name type="synonym">Muraena anguilla</name>
    <dbReference type="NCBI Taxonomy" id="7936"/>
    <lineage>
        <taxon>Eukaryota</taxon>
        <taxon>Metazoa</taxon>
        <taxon>Chordata</taxon>
        <taxon>Craniata</taxon>
        <taxon>Vertebrata</taxon>
        <taxon>Euteleostomi</taxon>
        <taxon>Actinopterygii</taxon>
        <taxon>Neopterygii</taxon>
        <taxon>Teleostei</taxon>
        <taxon>Anguilliformes</taxon>
        <taxon>Anguillidae</taxon>
        <taxon>Anguilla</taxon>
    </lineage>
</organism>
<dbReference type="EMBL" id="GBXM01098048">
    <property type="protein sequence ID" value="JAH10529.1"/>
    <property type="molecule type" value="Transcribed_RNA"/>
</dbReference>
<sequence>MILTCSWFSGWMFCCSFLQSRTASPPRNVTLSITTASTGLLTPSMSESSSCMEFTSPHWVSSIPLYHNLDPGTLLTTV</sequence>
<evidence type="ECO:0000256" key="1">
    <source>
        <dbReference type="SAM" id="SignalP"/>
    </source>
</evidence>